<dbReference type="AlphaFoldDB" id="A0A2J5HM65"/>
<proteinExistence type="predicted"/>
<comment type="subcellular location">
    <subcellularLocation>
        <location evidence="1">Membrane</location>
        <topology evidence="1">Multi-pass membrane protein</topology>
    </subcellularLocation>
</comment>
<evidence type="ECO:0000256" key="3">
    <source>
        <dbReference type="ARBA" id="ARBA00022989"/>
    </source>
</evidence>
<feature type="transmembrane region" description="Helical" evidence="5">
    <location>
        <begin position="404"/>
        <end position="429"/>
    </location>
</feature>
<evidence type="ECO:0000256" key="2">
    <source>
        <dbReference type="ARBA" id="ARBA00022692"/>
    </source>
</evidence>
<keyword evidence="8" id="KW-1185">Reference proteome</keyword>
<accession>A0A2J5HM65</accession>
<evidence type="ECO:0000256" key="5">
    <source>
        <dbReference type="SAM" id="Phobius"/>
    </source>
</evidence>
<dbReference type="EMBL" id="KZ559580">
    <property type="protein sequence ID" value="PLN78253.1"/>
    <property type="molecule type" value="Genomic_DNA"/>
</dbReference>
<dbReference type="Proteomes" id="UP000235023">
    <property type="component" value="Unassembled WGS sequence"/>
</dbReference>
<keyword evidence="4 5" id="KW-0472">Membrane</keyword>
<feature type="transmembrane region" description="Helical" evidence="5">
    <location>
        <begin position="89"/>
        <end position="108"/>
    </location>
</feature>
<feature type="transmembrane region" description="Helical" evidence="5">
    <location>
        <begin position="57"/>
        <end position="77"/>
    </location>
</feature>
<evidence type="ECO:0000313" key="8">
    <source>
        <dbReference type="Proteomes" id="UP000235023"/>
    </source>
</evidence>
<keyword evidence="3 5" id="KW-1133">Transmembrane helix</keyword>
<evidence type="ECO:0000259" key="6">
    <source>
        <dbReference type="Pfam" id="PF13813"/>
    </source>
</evidence>
<protein>
    <recommendedName>
        <fullName evidence="6">Wax synthase domain-containing protein</fullName>
    </recommendedName>
</protein>
<gene>
    <name evidence="7" type="ORF">BDW42DRAFT_146230</name>
</gene>
<evidence type="ECO:0000256" key="1">
    <source>
        <dbReference type="ARBA" id="ARBA00004141"/>
    </source>
</evidence>
<evidence type="ECO:0000313" key="7">
    <source>
        <dbReference type="EMBL" id="PLN78253.1"/>
    </source>
</evidence>
<dbReference type="GO" id="GO:0016020">
    <property type="term" value="C:membrane"/>
    <property type="evidence" value="ECO:0007669"/>
    <property type="project" value="UniProtKB-SubCell"/>
</dbReference>
<feature type="domain" description="Wax synthase" evidence="6">
    <location>
        <begin position="339"/>
        <end position="402"/>
    </location>
</feature>
<dbReference type="InterPro" id="IPR032805">
    <property type="entry name" value="Wax_synthase_dom"/>
</dbReference>
<name>A0A2J5HM65_9EURO</name>
<keyword evidence="2 5" id="KW-0812">Transmembrane</keyword>
<dbReference type="Pfam" id="PF13813">
    <property type="entry name" value="MBOAT_2"/>
    <property type="match status" value="1"/>
</dbReference>
<feature type="transmembrane region" description="Helical" evidence="5">
    <location>
        <begin position="441"/>
        <end position="462"/>
    </location>
</feature>
<sequence length="511" mass="57553">MVATDFTPYVTEWMERHLELEKLLQQGEFQPVLLHHYLCLIGPLFFTLMISRQSAPFVLYLRYLAFAWTVFVGTWIIRTCRASFGGNGAFIGLGVSFIIMRAATLLIFRDPESEFRRLEKRYLPKRRTVKSASVVAPVEQRHEFLVWQGYPSSFGHRLSWAIHLICSARGSHWNWRVRSSGPIPKAAREQMLQSQPEPISLQSVASDQVPGRVQDRLWYFLGVFAEQQLLIMLMEEFAARDPYFLGHGDMDWQISFLSRTWSFSASSPITRVCRTYLVAAGAKVWSVYAHAAAATILLAFYVAFPSIAHSLFPVPMNEAWMVPNATGPFSAVLDHGFVGLCGSYWHQNLRFDFLQWTGWVVSLFPTKSQTPALRSVAYTVVPFVVSAAMHACGSYTQFAETSPLGSMVSCALVAAFGVGMQRIWLAIILPRAFPERQISPGIAKTANVVFAALVTLMVATPFSNDIAAGGMYAHLAADFHRDVFAEIRPHNPSPIILWRGETWWKSGIRVR</sequence>
<organism evidence="7 8">
    <name type="scientific">Aspergillus taichungensis</name>
    <dbReference type="NCBI Taxonomy" id="482145"/>
    <lineage>
        <taxon>Eukaryota</taxon>
        <taxon>Fungi</taxon>
        <taxon>Dikarya</taxon>
        <taxon>Ascomycota</taxon>
        <taxon>Pezizomycotina</taxon>
        <taxon>Eurotiomycetes</taxon>
        <taxon>Eurotiomycetidae</taxon>
        <taxon>Eurotiales</taxon>
        <taxon>Aspergillaceae</taxon>
        <taxon>Aspergillus</taxon>
        <taxon>Aspergillus subgen. Circumdati</taxon>
    </lineage>
</organism>
<dbReference type="OrthoDB" id="2796277at2759"/>
<feature type="transmembrane region" description="Helical" evidence="5">
    <location>
        <begin position="285"/>
        <end position="304"/>
    </location>
</feature>
<feature type="transmembrane region" description="Helical" evidence="5">
    <location>
        <begin position="32"/>
        <end position="50"/>
    </location>
</feature>
<reference evidence="8" key="1">
    <citation type="submission" date="2017-12" db="EMBL/GenBank/DDBJ databases">
        <authorList>
            <consortium name="DOE Joint Genome Institute"/>
            <person name="Mondo S.J."/>
            <person name="Kjaerbolling I."/>
            <person name="Vesth T.C."/>
            <person name="Frisvad J.C."/>
            <person name="Nybo J.L."/>
            <person name="Theobald S."/>
            <person name="Kuo A."/>
            <person name="Bowyer P."/>
            <person name="Matsuda Y."/>
            <person name="Lyhne E.K."/>
            <person name="Kogle M.E."/>
            <person name="Clum A."/>
            <person name="Lipzen A."/>
            <person name="Salamov A."/>
            <person name="Ngan C.Y."/>
            <person name="Daum C."/>
            <person name="Chiniquy J."/>
            <person name="Barry K."/>
            <person name="LaButti K."/>
            <person name="Haridas S."/>
            <person name="Simmons B.A."/>
            <person name="Magnuson J.K."/>
            <person name="Mortensen U.H."/>
            <person name="Larsen T.O."/>
            <person name="Grigoriev I.V."/>
            <person name="Baker S.E."/>
            <person name="Andersen M.R."/>
            <person name="Nordberg H.P."/>
            <person name="Cantor M.N."/>
            <person name="Hua S.X."/>
        </authorList>
    </citation>
    <scope>NUCLEOTIDE SEQUENCE [LARGE SCALE GENOMIC DNA]</scope>
    <source>
        <strain evidence="8">IBT 19404</strain>
    </source>
</reference>
<evidence type="ECO:0000256" key="4">
    <source>
        <dbReference type="ARBA" id="ARBA00023136"/>
    </source>
</evidence>